<dbReference type="PANTHER" id="PTHR36848">
    <property type="entry name" value="DNA-BINDING PROTEIN (PUTATIVE SECRETED PROTEIN)-RELATED"/>
    <property type="match status" value="1"/>
</dbReference>
<name>A0A4Q5M3C5_9BACT</name>
<feature type="signal peptide" evidence="1">
    <location>
        <begin position="1"/>
        <end position="17"/>
    </location>
</feature>
<dbReference type="Proteomes" id="UP000293162">
    <property type="component" value="Unassembled WGS sequence"/>
</dbReference>
<dbReference type="Gene3D" id="2.60.120.260">
    <property type="entry name" value="Galactose-binding domain-like"/>
    <property type="match status" value="1"/>
</dbReference>
<dbReference type="Pfam" id="PF17132">
    <property type="entry name" value="Glyco_hydro_106"/>
    <property type="match status" value="2"/>
</dbReference>
<comment type="caution">
    <text evidence="2">The sequence shown here is derived from an EMBL/GenBank/DDBJ whole genome shotgun (WGS) entry which is preliminary data.</text>
</comment>
<dbReference type="GO" id="GO:0016787">
    <property type="term" value="F:hydrolase activity"/>
    <property type="evidence" value="ECO:0007669"/>
    <property type="project" value="UniProtKB-KW"/>
</dbReference>
<reference evidence="2 3" key="1">
    <citation type="submission" date="2019-02" db="EMBL/GenBank/DDBJ databases">
        <title>Bacterial novel species Emticicia sp. 17J42-9 isolated from soil.</title>
        <authorList>
            <person name="Jung H.-Y."/>
        </authorList>
    </citation>
    <scope>NUCLEOTIDE SEQUENCE [LARGE SCALE GENOMIC DNA]</scope>
    <source>
        <strain evidence="2 3">17J42-9</strain>
    </source>
</reference>
<dbReference type="OrthoDB" id="9761519at2"/>
<gene>
    <name evidence="2" type="ORF">EWM59_04940</name>
</gene>
<organism evidence="2 3">
    <name type="scientific">Emticicia agri</name>
    <dbReference type="NCBI Taxonomy" id="2492393"/>
    <lineage>
        <taxon>Bacteria</taxon>
        <taxon>Pseudomonadati</taxon>
        <taxon>Bacteroidota</taxon>
        <taxon>Cytophagia</taxon>
        <taxon>Cytophagales</taxon>
        <taxon>Leadbetterellaceae</taxon>
        <taxon>Emticicia</taxon>
    </lineage>
</organism>
<dbReference type="NCBIfam" id="NF045579">
    <property type="entry name" value="rhamnoside_JR"/>
    <property type="match status" value="1"/>
</dbReference>
<dbReference type="SUPFAM" id="SSF49785">
    <property type="entry name" value="Galactose-binding domain-like"/>
    <property type="match status" value="1"/>
</dbReference>
<dbReference type="InterPro" id="IPR008979">
    <property type="entry name" value="Galactose-bd-like_sf"/>
</dbReference>
<evidence type="ECO:0000313" key="3">
    <source>
        <dbReference type="Proteomes" id="UP000293162"/>
    </source>
</evidence>
<sequence>MKRFVILFCLIACQVSAQVSTTKPWAYWWWMGSAVTKEGIRQNLQEYAKAGFGGMHIIPIYGVKGEESKFLPFLSKEWLDMLDFTLQEAKKNNLGIDLTLGTGWPFGGKNVSVQDAAQAFKIQEQGGKYTLTFAPTNQKVKRAAPGGEGLVVDPFNKAAIERYLQTFKEAFGQKNYPVRAFYNDSYEAYGANWTANFFQRFKELRGYDLARHLDVLAKEKAETEREKLIWGDYNETLSDILHDDFTKTWVNWSKKQGKITRNEAHGSPANILDLYAIADIPETEFFGSKPYDIPLSRIDPDYEEKRFGVPDALVLKLASSVAHVTGKKLVSSETATWLGNHFKVSLSQVKPIIDESFTGGVNHVFYHGLPYSPPNEPFPGWLFYASTNFNQQSHFWEYLPELNHYIARCQEKLQNSKPNNDILMYFPIYDLWQSVGNKAKTHAIDVHAIMRDGMLKSAFGDACKELVNHGYSFDFISDLQLKNAQIAKKQLITQGKQAYKAIVVPPMQYLPVETLVYLDKCKSAGIPVFFVNQLPQSTTGFHEWDTRQKQFEQLLSKFNTSISSNIIESLKSAKIRQESMAESGLSFIRKKNATGAVYFVSNLGNQFQQGNIQLATTAQAVRLYDPLHQKSMWVSVKKVNNNLIEIPLTLFGGESVFIETFNQKPASAKVSSGKKAVETITLKGNWKVDFVKGQPFIPNSFQTDSLQSWVNMTDSTGQYFSGTAHYQLQFSLDKSQIKNGYLDLGDVREMAIVKLNGKDLGKYWSLPFRVPFTADMLSTTNRLEIEVTNLSANRIRYLDKTGVNWKKFYDTNMVDIRYQPFNSAKWQPVPSGLLSPVKLVFEQ</sequence>
<proteinExistence type="predicted"/>
<dbReference type="InterPro" id="IPR053161">
    <property type="entry name" value="Ulvan_degrading_GH"/>
</dbReference>
<dbReference type="AlphaFoldDB" id="A0A4Q5M3C5"/>
<evidence type="ECO:0000256" key="1">
    <source>
        <dbReference type="SAM" id="SignalP"/>
    </source>
</evidence>
<feature type="chain" id="PRO_5020852780" evidence="1">
    <location>
        <begin position="18"/>
        <end position="843"/>
    </location>
</feature>
<keyword evidence="3" id="KW-1185">Reference proteome</keyword>
<keyword evidence="1" id="KW-0732">Signal</keyword>
<keyword evidence="2" id="KW-0378">Hydrolase</keyword>
<evidence type="ECO:0000313" key="2">
    <source>
        <dbReference type="EMBL" id="RYU96876.1"/>
    </source>
</evidence>
<accession>A0A4Q5M3C5</accession>
<dbReference type="PANTHER" id="PTHR36848:SF2">
    <property type="entry name" value="SECRETED PROTEIN"/>
    <property type="match status" value="1"/>
</dbReference>
<protein>
    <submittedName>
        <fullName evidence="2">Glycoside hydrolase</fullName>
    </submittedName>
</protein>
<dbReference type="RefSeq" id="WP_130019831.1">
    <property type="nucleotide sequence ID" value="NZ_SEWF01000005.1"/>
</dbReference>
<dbReference type="EMBL" id="SEWF01000005">
    <property type="protein sequence ID" value="RYU96876.1"/>
    <property type="molecule type" value="Genomic_DNA"/>
</dbReference>